<sequence>MTEQPAFQTRESALDSALWHKSTYSGSNNGCIEHAALPSGRHAVRDTKDRTLGAHIFAPAPWQTFVTAVRDGAL</sequence>
<dbReference type="EMBL" id="CP020563">
    <property type="protein sequence ID" value="ARF73215.1"/>
    <property type="molecule type" value="Genomic_DNA"/>
</dbReference>
<gene>
    <name evidence="2" type="ORF">B7C62_13760</name>
</gene>
<dbReference type="Proteomes" id="UP000192251">
    <property type="component" value="Chromosome"/>
</dbReference>
<reference evidence="2 3" key="1">
    <citation type="submission" date="2017-04" db="EMBL/GenBank/DDBJ databases">
        <title>The complete genome sequence of Streptomyces albolongus YIM 101047, the producer of novel bafilomycins and novel odoriferous sesquiterpenoids.</title>
        <authorList>
            <person name="Yin M."/>
            <person name="Jiang Y."/>
        </authorList>
    </citation>
    <scope>NUCLEOTIDE SEQUENCE [LARGE SCALE GENOMIC DNA]</scope>
    <source>
        <strain evidence="2 3">YIM 101047</strain>
    </source>
</reference>
<dbReference type="Pfam" id="PF04149">
    <property type="entry name" value="DUF397"/>
    <property type="match status" value="1"/>
</dbReference>
<dbReference type="RefSeq" id="WP_084747012.1">
    <property type="nucleotide sequence ID" value="NZ_CP020563.1"/>
</dbReference>
<evidence type="ECO:0000313" key="3">
    <source>
        <dbReference type="Proteomes" id="UP000192251"/>
    </source>
</evidence>
<dbReference type="InterPro" id="IPR007278">
    <property type="entry name" value="DUF397"/>
</dbReference>
<protein>
    <submittedName>
        <fullName evidence="2">DUF397 domain-containing protein</fullName>
    </submittedName>
</protein>
<evidence type="ECO:0000313" key="2">
    <source>
        <dbReference type="EMBL" id="ARF73215.1"/>
    </source>
</evidence>
<dbReference type="KEGG" id="kab:B7C62_13760"/>
<evidence type="ECO:0000259" key="1">
    <source>
        <dbReference type="Pfam" id="PF04149"/>
    </source>
</evidence>
<feature type="domain" description="DUF397" evidence="1">
    <location>
        <begin position="19"/>
        <end position="70"/>
    </location>
</feature>
<name>A0ABC8BU34_9ACTN</name>
<keyword evidence="3" id="KW-1185">Reference proteome</keyword>
<dbReference type="AlphaFoldDB" id="A0ABC8BU34"/>
<accession>A0ABC8BU34</accession>
<organism evidence="2 3">
    <name type="scientific">Kitasatospora albolonga</name>
    <dbReference type="NCBI Taxonomy" id="68173"/>
    <lineage>
        <taxon>Bacteria</taxon>
        <taxon>Bacillati</taxon>
        <taxon>Actinomycetota</taxon>
        <taxon>Actinomycetes</taxon>
        <taxon>Kitasatosporales</taxon>
        <taxon>Streptomycetaceae</taxon>
        <taxon>Kitasatospora</taxon>
    </lineage>
</organism>
<proteinExistence type="predicted"/>